<accession>A0ABT5HTC6</accession>
<sequence>MRVMPFFFVLFLLAAPVAAREAPLPPAQAFAMSYARKGDEVRLRWVMPKGYYLYREHITAADAQGRTLNVRTPNATLKADPTFGPVEVYYGTARADIRHKGAITLSYRGCQEDGLCYIPIRVVIPAR</sequence>
<gene>
    <name evidence="3" type="ORF">PQU92_08465</name>
</gene>
<keyword evidence="4" id="KW-1185">Reference proteome</keyword>
<dbReference type="InterPro" id="IPR028250">
    <property type="entry name" value="DsbDN"/>
</dbReference>
<dbReference type="RefSeq" id="WP_272747781.1">
    <property type="nucleotide sequence ID" value="NZ_JAQQKX010000005.1"/>
</dbReference>
<evidence type="ECO:0000313" key="3">
    <source>
        <dbReference type="EMBL" id="MDC7683307.1"/>
    </source>
</evidence>
<organism evidence="3 4">
    <name type="scientific">Asticcacaulis aquaticus</name>
    <dbReference type="NCBI Taxonomy" id="2984212"/>
    <lineage>
        <taxon>Bacteria</taxon>
        <taxon>Pseudomonadati</taxon>
        <taxon>Pseudomonadota</taxon>
        <taxon>Alphaproteobacteria</taxon>
        <taxon>Caulobacterales</taxon>
        <taxon>Caulobacteraceae</taxon>
        <taxon>Asticcacaulis</taxon>
    </lineage>
</organism>
<dbReference type="InterPro" id="IPR036929">
    <property type="entry name" value="DsbDN_sf"/>
</dbReference>
<dbReference type="PANTHER" id="PTHR32234">
    <property type="entry name" value="THIOL:DISULFIDE INTERCHANGE PROTEIN DSBD"/>
    <property type="match status" value="1"/>
</dbReference>
<reference evidence="3 4" key="1">
    <citation type="submission" date="2023-01" db="EMBL/GenBank/DDBJ databases">
        <title>Novel species of the genus Asticcacaulis isolated from rivers.</title>
        <authorList>
            <person name="Lu H."/>
        </authorList>
    </citation>
    <scope>NUCLEOTIDE SEQUENCE [LARGE SCALE GENOMIC DNA]</scope>
    <source>
        <strain evidence="3 4">BYS171W</strain>
    </source>
</reference>
<feature type="signal peptide" evidence="1">
    <location>
        <begin position="1"/>
        <end position="19"/>
    </location>
</feature>
<keyword evidence="1" id="KW-0732">Signal</keyword>
<dbReference type="EMBL" id="JAQQKX010000005">
    <property type="protein sequence ID" value="MDC7683307.1"/>
    <property type="molecule type" value="Genomic_DNA"/>
</dbReference>
<comment type="caution">
    <text evidence="3">The sequence shown here is derived from an EMBL/GenBank/DDBJ whole genome shotgun (WGS) entry which is preliminary data.</text>
</comment>
<dbReference type="SUPFAM" id="SSF74863">
    <property type="entry name" value="Thiol:disulfide interchange protein DsbD, N-terminal domain (DsbD-alpha)"/>
    <property type="match status" value="1"/>
</dbReference>
<proteinExistence type="predicted"/>
<dbReference type="Proteomes" id="UP001214854">
    <property type="component" value="Unassembled WGS sequence"/>
</dbReference>
<evidence type="ECO:0000256" key="1">
    <source>
        <dbReference type="SAM" id="SignalP"/>
    </source>
</evidence>
<protein>
    <submittedName>
        <fullName evidence="3">Protein-disulfide reductase DsbD family protein</fullName>
    </submittedName>
</protein>
<evidence type="ECO:0000259" key="2">
    <source>
        <dbReference type="Pfam" id="PF11412"/>
    </source>
</evidence>
<evidence type="ECO:0000313" key="4">
    <source>
        <dbReference type="Proteomes" id="UP001214854"/>
    </source>
</evidence>
<dbReference type="PANTHER" id="PTHR32234:SF0">
    <property type="entry name" value="THIOL:DISULFIDE INTERCHANGE PROTEIN DSBD"/>
    <property type="match status" value="1"/>
</dbReference>
<feature type="chain" id="PRO_5046704505" evidence="1">
    <location>
        <begin position="20"/>
        <end position="127"/>
    </location>
</feature>
<dbReference type="Gene3D" id="2.60.40.1250">
    <property type="entry name" value="Thiol:disulfide interchange protein DsbD, N-terminal domain"/>
    <property type="match status" value="1"/>
</dbReference>
<feature type="domain" description="Thiol:disulfide interchange protein DsbD N-terminal" evidence="2">
    <location>
        <begin position="22"/>
        <end position="122"/>
    </location>
</feature>
<name>A0ABT5HTC6_9CAUL</name>
<dbReference type="Pfam" id="PF11412">
    <property type="entry name" value="DsbD_N"/>
    <property type="match status" value="1"/>
</dbReference>